<keyword evidence="1" id="KW-0614">Plasmid</keyword>
<dbReference type="AlphaFoldDB" id="A0A343VRU0"/>
<evidence type="ECO:0000313" key="1">
    <source>
        <dbReference type="EMBL" id="AVN58614.1"/>
    </source>
</evidence>
<sequence length="400" mass="41627">MSAALFDLALRQVARDRGGVVPRLRHNPSPARDVRVAVAAHRVGAAVRVQAVGPDQRLHAGVGAEGLAALARAAGCVNGDLGSGATAVVDGGATVAALASVATSHADPARCDRVDVLAGSALAGWWVERAAHPGNSAVADVLAVSRQRFVVGTVPCQDSAVVWRGVFGAPDGVAGLLRWHEGVTSGPVLPGLDMLRDDDDWLLGRYQEAVTEGRSWDVPETLGLAAMRLRSRCDAADLYDAALLSDPLWRARGVHTGHVCTGQVVIGAGSAGNRVTVAAGRLDTRLRSGSSVIGWVGEPVSARPGAEARFSGEVVTTEVESGVLHVTIGGLKRADYRPAASETVTVLSAPPSESTIRSNRVVVSRLYRQKYSWLSQGSTPVAVRRDVPLAVIIAAADNDE</sequence>
<accession>A0A343VRU0</accession>
<gene>
    <name evidence="1" type="ORF">B5P44_p00352</name>
</gene>
<geneLocation type="plasmid" evidence="1">
    <name>pCBMA213_1</name>
</geneLocation>
<organism evidence="1">
    <name type="scientific">Mycolicibacterium sp. CBMA 213</name>
    <dbReference type="NCBI Taxonomy" id="1968788"/>
    <lineage>
        <taxon>Bacteria</taxon>
        <taxon>Bacillati</taxon>
        <taxon>Actinomycetota</taxon>
        <taxon>Actinomycetes</taxon>
        <taxon>Mycobacteriales</taxon>
        <taxon>Mycobacteriaceae</taxon>
        <taxon>Mycolicibacterium</taxon>
    </lineage>
</organism>
<dbReference type="EMBL" id="MF600313">
    <property type="protein sequence ID" value="AVN58614.1"/>
    <property type="molecule type" value="Genomic_DNA"/>
</dbReference>
<reference evidence="1" key="1">
    <citation type="journal article" date="2018" name="Front. Microbiol.">
        <title>Beyond the Limits: tRNA Array Units in Mycobacterium Genomes.</title>
        <authorList>
            <person name="Morgado S.M."/>
            <person name="Vicente A.C."/>
        </authorList>
    </citation>
    <scope>NUCLEOTIDE SEQUENCE</scope>
    <source>
        <strain evidence="1">CBMA 213</strain>
        <plasmid evidence="1">pCBMA213_1</plasmid>
    </source>
</reference>
<name>A0A343VRU0_9MYCO</name>
<protein>
    <submittedName>
        <fullName evidence="1">Uncharacterized protein</fullName>
    </submittedName>
</protein>
<proteinExistence type="predicted"/>